<dbReference type="FunFam" id="3.40.50.10190:FF:000057">
    <property type="entry name" value="Transcription coactivator"/>
    <property type="match status" value="1"/>
</dbReference>
<keyword evidence="1" id="KW-0677">Repeat</keyword>
<dbReference type="Proteomes" id="UP000595140">
    <property type="component" value="Unassembled WGS sequence"/>
</dbReference>
<dbReference type="InterPro" id="IPR059215">
    <property type="entry name" value="BRCT2_TopBP1-like"/>
</dbReference>
<evidence type="ECO:0000256" key="1">
    <source>
        <dbReference type="ARBA" id="ARBA00022737"/>
    </source>
</evidence>
<proteinExistence type="predicted"/>
<dbReference type="CDD" id="cd17718">
    <property type="entry name" value="BRCT_TopBP1_rpt3"/>
    <property type="match status" value="1"/>
</dbReference>
<accession>A0A484K939</accession>
<dbReference type="Pfam" id="PF16589">
    <property type="entry name" value="BRCT_2"/>
    <property type="match status" value="1"/>
</dbReference>
<dbReference type="SMART" id="SM00292">
    <property type="entry name" value="BRCT"/>
    <property type="match status" value="4"/>
</dbReference>
<dbReference type="Gene3D" id="3.40.50.10190">
    <property type="entry name" value="BRCT domain"/>
    <property type="match status" value="5"/>
</dbReference>
<gene>
    <name evidence="4" type="ORF">CCAM_LOCUS1175</name>
</gene>
<dbReference type="GO" id="GO:0006270">
    <property type="term" value="P:DNA replication initiation"/>
    <property type="evidence" value="ECO:0007669"/>
    <property type="project" value="TreeGrafter"/>
</dbReference>
<dbReference type="InterPro" id="IPR001357">
    <property type="entry name" value="BRCT_dom"/>
</dbReference>
<feature type="transmembrane region" description="Helical" evidence="2">
    <location>
        <begin position="784"/>
        <end position="806"/>
    </location>
</feature>
<evidence type="ECO:0000259" key="3">
    <source>
        <dbReference type="PROSITE" id="PS50172"/>
    </source>
</evidence>
<name>A0A484K939_9ASTE</name>
<evidence type="ECO:0000256" key="2">
    <source>
        <dbReference type="SAM" id="Phobius"/>
    </source>
</evidence>
<keyword evidence="2" id="KW-0472">Membrane</keyword>
<organism evidence="4 5">
    <name type="scientific">Cuscuta campestris</name>
    <dbReference type="NCBI Taxonomy" id="132261"/>
    <lineage>
        <taxon>Eukaryota</taxon>
        <taxon>Viridiplantae</taxon>
        <taxon>Streptophyta</taxon>
        <taxon>Embryophyta</taxon>
        <taxon>Tracheophyta</taxon>
        <taxon>Spermatophyta</taxon>
        <taxon>Magnoliopsida</taxon>
        <taxon>eudicotyledons</taxon>
        <taxon>Gunneridae</taxon>
        <taxon>Pentapetalae</taxon>
        <taxon>asterids</taxon>
        <taxon>lamiids</taxon>
        <taxon>Solanales</taxon>
        <taxon>Convolvulaceae</taxon>
        <taxon>Cuscuteae</taxon>
        <taxon>Cuscuta</taxon>
        <taxon>Cuscuta subgen. Grammica</taxon>
        <taxon>Cuscuta sect. Cleistogrammica</taxon>
    </lineage>
</organism>
<dbReference type="PANTHER" id="PTHR13561">
    <property type="entry name" value="DNA REPLICATION REGULATOR DPB11-RELATED"/>
    <property type="match status" value="1"/>
</dbReference>
<dbReference type="GO" id="GO:0033314">
    <property type="term" value="P:mitotic DNA replication checkpoint signaling"/>
    <property type="evidence" value="ECO:0007669"/>
    <property type="project" value="TreeGrafter"/>
</dbReference>
<evidence type="ECO:0000313" key="4">
    <source>
        <dbReference type="EMBL" id="VFQ59399.1"/>
    </source>
</evidence>
<dbReference type="Pfam" id="PF12738">
    <property type="entry name" value="PTCB-BRCT"/>
    <property type="match status" value="1"/>
</dbReference>
<protein>
    <recommendedName>
        <fullName evidence="3">BRCT domain-containing protein</fullName>
    </recommendedName>
</protein>
<dbReference type="AlphaFoldDB" id="A0A484K939"/>
<dbReference type="FunFam" id="3.40.50.10190:FF:000052">
    <property type="entry name" value="Transcription coactivator"/>
    <property type="match status" value="1"/>
</dbReference>
<keyword evidence="5" id="KW-1185">Reference proteome</keyword>
<dbReference type="PANTHER" id="PTHR13561:SF20">
    <property type="entry name" value="DNA TOPOISOMERASE 2-BINDING PROTEIN 1"/>
    <property type="match status" value="1"/>
</dbReference>
<reference evidence="4 5" key="1">
    <citation type="submission" date="2018-04" db="EMBL/GenBank/DDBJ databases">
        <authorList>
            <person name="Vogel A."/>
        </authorList>
    </citation>
    <scope>NUCLEOTIDE SEQUENCE [LARGE SCALE GENOMIC DNA]</scope>
</reference>
<feature type="domain" description="BRCT" evidence="3">
    <location>
        <begin position="493"/>
        <end position="580"/>
    </location>
</feature>
<feature type="domain" description="BRCT" evidence="3">
    <location>
        <begin position="307"/>
        <end position="399"/>
    </location>
</feature>
<feature type="domain" description="BRCT" evidence="3">
    <location>
        <begin position="99"/>
        <end position="183"/>
    </location>
</feature>
<evidence type="ECO:0000313" key="5">
    <source>
        <dbReference type="Proteomes" id="UP000595140"/>
    </source>
</evidence>
<keyword evidence="2" id="KW-0812">Transmembrane</keyword>
<feature type="transmembrane region" description="Helical" evidence="2">
    <location>
        <begin position="818"/>
        <end position="840"/>
    </location>
</feature>
<sequence length="861" mass="95717">MNSTVFKGANVFMSRNLVPPEDFDALHDTLKRNGAQVFLCCDPSRNGPYDFHVISSMDHEKFEDLLSKGCNLIGPRCIRFCANECRKLPSKGFTCCFAMEGVKVLASGFAVDEKLKIRKLVKAMGGVFQEKASMDVNIVIVKNVLAAKYWWAVNIWKKSIVSITWLHQCWKEHHFLAPESFRVQPFSGLTISVTRIPAACLNEESYHIQGSSASTRNAARMKNQHSLESGIQSVQSFSSTATVSNSEAVSFGHAVDSDMGGTFFQNAPSFSEEPLFSKEERNDHPIENQNYDAFTGEFVAGDSQTDDNDLYLSDCRLLIVGFSASEMRKLVNMVRKGGGSRYMYFSEKLTHIIVGSPSEIEIKEIRNLSALGVIHVVKPDWLADCTSQKKEVPVLQKHIASDLFLPREHIKSNKGVFVSNAIAKQGNSSEGVQCHKDFESGNSLKKSKEVENINDKGSSQIEIEPQFCTLNGKDKAKSHTSLSGADRAVDDKKTSTVFKGKRFCFSSCFPADQRGDIILWVNQGGGELVEAQIETDVHFVIERHGVMRSQTDAGMTYVSSHWIKSCLEDGRLLDVGSHICYSPLPCQVPFPAFKSFRLGVSQYDEKEKKLLRNLCFILGAKFAEKFSRRATHLLCKFTCGQKYEFACRFGIQPVTCEWIYECIKQNKVVAPGPFYPKAVTSENQEAAICTASQFPTQAAQMLSEDVSQLQNESKELETMHDEAFTARSAVRKVHPPSRPPPQPLLSAPLALNICTRAPAFEFGSRRRWNSRGISVSTRAGTSSYIFAFVVPLSMLAFTILASIRVADELDQQFFEESVVLPLLEIVTVVLSSLEIVTVVLPSHDIVTAVLPSEEIISAVLH</sequence>
<dbReference type="Pfam" id="PF00533">
    <property type="entry name" value="BRCT"/>
    <property type="match status" value="2"/>
</dbReference>
<dbReference type="SUPFAM" id="SSF52113">
    <property type="entry name" value="BRCT domain"/>
    <property type="match status" value="4"/>
</dbReference>
<dbReference type="InterPro" id="IPR036420">
    <property type="entry name" value="BRCT_dom_sf"/>
</dbReference>
<dbReference type="EMBL" id="OOIL02000014">
    <property type="protein sequence ID" value="VFQ59399.1"/>
    <property type="molecule type" value="Genomic_DNA"/>
</dbReference>
<feature type="domain" description="BRCT" evidence="3">
    <location>
        <begin position="585"/>
        <end position="676"/>
    </location>
</feature>
<keyword evidence="2" id="KW-1133">Transmembrane helix</keyword>
<dbReference type="OrthoDB" id="251770at2759"/>
<dbReference type="GO" id="GO:0007095">
    <property type="term" value="P:mitotic G2 DNA damage checkpoint signaling"/>
    <property type="evidence" value="ECO:0007669"/>
    <property type="project" value="TreeGrafter"/>
</dbReference>
<dbReference type="CDD" id="cd17731">
    <property type="entry name" value="BRCT_TopBP1_rpt2_like"/>
    <property type="match status" value="1"/>
</dbReference>
<dbReference type="PROSITE" id="PS50172">
    <property type="entry name" value="BRCT"/>
    <property type="match status" value="4"/>
</dbReference>
<dbReference type="CDD" id="cd00027">
    <property type="entry name" value="BRCT"/>
    <property type="match status" value="1"/>
</dbReference>